<name>A0A1R3IEH2_9ROSI</name>
<dbReference type="Proteomes" id="UP000187203">
    <property type="component" value="Unassembled WGS sequence"/>
</dbReference>
<comment type="caution">
    <text evidence="1">The sequence shown here is derived from an EMBL/GenBank/DDBJ whole genome shotgun (WGS) entry which is preliminary data.</text>
</comment>
<protein>
    <submittedName>
        <fullName evidence="1">Uncharacterized protein</fullName>
    </submittedName>
</protein>
<reference evidence="2" key="1">
    <citation type="submission" date="2013-09" db="EMBL/GenBank/DDBJ databases">
        <title>Corchorus olitorius genome sequencing.</title>
        <authorList>
            <person name="Alam M."/>
            <person name="Haque M.S."/>
            <person name="Islam M.S."/>
            <person name="Emdad E.M."/>
            <person name="Islam M.M."/>
            <person name="Ahmed B."/>
            <person name="Halim A."/>
            <person name="Hossen Q.M.M."/>
            <person name="Hossain M.Z."/>
            <person name="Ahmed R."/>
            <person name="Khan M.M."/>
            <person name="Islam R."/>
            <person name="Rashid M.M."/>
            <person name="Khan S.A."/>
            <person name="Rahman M.S."/>
            <person name="Alam M."/>
            <person name="Yahiya A.S."/>
            <person name="Khan M.S."/>
            <person name="Azam M.S."/>
            <person name="Haque T."/>
            <person name="Lashkar M.Z.H."/>
            <person name="Akhand A.I."/>
            <person name="Morshed G."/>
            <person name="Roy S."/>
            <person name="Uddin K.S."/>
            <person name="Rabeya T."/>
            <person name="Hossain A.S."/>
            <person name="Chowdhury A."/>
            <person name="Snigdha A.R."/>
            <person name="Mortoza M.S."/>
            <person name="Matin S.A."/>
            <person name="Hoque S.M.E."/>
            <person name="Islam M.K."/>
            <person name="Roy D.K."/>
            <person name="Haider R."/>
            <person name="Moosa M.M."/>
            <person name="Elias S.M."/>
            <person name="Hasan A.M."/>
            <person name="Jahan S."/>
            <person name="Shafiuddin M."/>
            <person name="Mahmood N."/>
            <person name="Shommy N.S."/>
        </authorList>
    </citation>
    <scope>NUCLEOTIDE SEQUENCE [LARGE SCALE GENOMIC DNA]</scope>
    <source>
        <strain evidence="2">cv. O-4</strain>
    </source>
</reference>
<dbReference type="EMBL" id="AWUE01018359">
    <property type="protein sequence ID" value="OMO80996.1"/>
    <property type="molecule type" value="Genomic_DNA"/>
</dbReference>
<evidence type="ECO:0000313" key="1">
    <source>
        <dbReference type="EMBL" id="OMO80996.1"/>
    </source>
</evidence>
<dbReference type="AlphaFoldDB" id="A0A1R3IEH2"/>
<evidence type="ECO:0000313" key="2">
    <source>
        <dbReference type="Proteomes" id="UP000187203"/>
    </source>
</evidence>
<accession>A0A1R3IEH2</accession>
<organism evidence="1 2">
    <name type="scientific">Corchorus olitorius</name>
    <dbReference type="NCBI Taxonomy" id="93759"/>
    <lineage>
        <taxon>Eukaryota</taxon>
        <taxon>Viridiplantae</taxon>
        <taxon>Streptophyta</taxon>
        <taxon>Embryophyta</taxon>
        <taxon>Tracheophyta</taxon>
        <taxon>Spermatophyta</taxon>
        <taxon>Magnoliopsida</taxon>
        <taxon>eudicotyledons</taxon>
        <taxon>Gunneridae</taxon>
        <taxon>Pentapetalae</taxon>
        <taxon>rosids</taxon>
        <taxon>malvids</taxon>
        <taxon>Malvales</taxon>
        <taxon>Malvaceae</taxon>
        <taxon>Grewioideae</taxon>
        <taxon>Apeibeae</taxon>
        <taxon>Corchorus</taxon>
    </lineage>
</organism>
<proteinExistence type="predicted"/>
<gene>
    <name evidence="1" type="ORF">COLO4_23820</name>
</gene>
<sequence length="73" mass="8484">MANVNCSPKRRRRQLRAKHDCSMIRSKTRKEQGQSKGYMILEPKRNTLVPDGPESFFGFFLYVGQKSLFSRSS</sequence>
<keyword evidence="2" id="KW-1185">Reference proteome</keyword>